<protein>
    <submittedName>
        <fullName evidence="1">Uncharacterized protein</fullName>
    </submittedName>
</protein>
<organism evidence="1">
    <name type="scientific">Siphoviridae sp. ctsf32</name>
    <dbReference type="NCBI Taxonomy" id="2827594"/>
    <lineage>
        <taxon>Viruses</taxon>
        <taxon>Duplodnaviria</taxon>
        <taxon>Heunggongvirae</taxon>
        <taxon>Uroviricota</taxon>
        <taxon>Caudoviricetes</taxon>
    </lineage>
</organism>
<reference evidence="1" key="1">
    <citation type="journal article" date="2021" name="Proc. Natl. Acad. Sci. U.S.A.">
        <title>A Catalog of Tens of Thousands of Viruses from Human Metagenomes Reveals Hidden Associations with Chronic Diseases.</title>
        <authorList>
            <person name="Tisza M.J."/>
            <person name="Buck C.B."/>
        </authorList>
    </citation>
    <scope>NUCLEOTIDE SEQUENCE</scope>
    <source>
        <strain evidence="1">Ctsf32</strain>
    </source>
</reference>
<dbReference type="EMBL" id="BK015882">
    <property type="protein sequence ID" value="DAD71449.1"/>
    <property type="molecule type" value="Genomic_DNA"/>
</dbReference>
<proteinExistence type="predicted"/>
<evidence type="ECO:0000313" key="1">
    <source>
        <dbReference type="EMBL" id="DAD71449.1"/>
    </source>
</evidence>
<sequence length="56" mass="6282">MFMYEGKKLVSGVEVECLNIMFQNDQMPTAGTPDVCIYKDNADKVHIQVEGTDINT</sequence>
<name>A0A8S5LN78_9CAUD</name>
<accession>A0A8S5LN78</accession>